<dbReference type="Pfam" id="PF00072">
    <property type="entry name" value="Response_reg"/>
    <property type="match status" value="1"/>
</dbReference>
<dbReference type="GO" id="GO:0000160">
    <property type="term" value="P:phosphorelay signal transduction system"/>
    <property type="evidence" value="ECO:0007669"/>
    <property type="project" value="InterPro"/>
</dbReference>
<dbReference type="InterPro" id="IPR050595">
    <property type="entry name" value="Bact_response_regulator"/>
</dbReference>
<dbReference type="InterPro" id="IPR011006">
    <property type="entry name" value="CheY-like_superfamily"/>
</dbReference>
<keyword evidence="5" id="KW-1185">Reference proteome</keyword>
<dbReference type="PANTHER" id="PTHR44591:SF3">
    <property type="entry name" value="RESPONSE REGULATORY DOMAIN-CONTAINING PROTEIN"/>
    <property type="match status" value="1"/>
</dbReference>
<sequence>MESANKPRALVVDDNAFVLLDACQILEDAGFECLQAESGDGAWEVICEHEGQVTLLFSDVDMPGTMNGLQLAERVTRLYPTIEIILASGHVGLSANDLPGTTTFVPKPFSVGIVKEHLKRKLPAEKLPLELKDQSPL</sequence>
<accession>A0A6G7YPJ6</accession>
<dbReference type="AlphaFoldDB" id="A0A6G7YPJ6"/>
<dbReference type="InterPro" id="IPR001789">
    <property type="entry name" value="Sig_transdc_resp-reg_receiver"/>
</dbReference>
<dbReference type="KEGG" id="spii:G7077_06885"/>
<dbReference type="RefSeq" id="WP_166411056.1">
    <property type="nucleotide sequence ID" value="NZ_CP049869.1"/>
</dbReference>
<dbReference type="SUPFAM" id="SSF52172">
    <property type="entry name" value="CheY-like"/>
    <property type="match status" value="1"/>
</dbReference>
<dbReference type="PROSITE" id="PS50110">
    <property type="entry name" value="RESPONSE_REGULATORY"/>
    <property type="match status" value="1"/>
</dbReference>
<reference evidence="4 5" key="1">
    <citation type="submission" date="2020-03" db="EMBL/GenBank/DDBJ databases">
        <title>Sphingomonas sp. nov., isolated from fish.</title>
        <authorList>
            <person name="Hyun D.-W."/>
            <person name="Bae J.-W."/>
        </authorList>
    </citation>
    <scope>NUCLEOTIDE SEQUENCE [LARGE SCALE GENOMIC DNA]</scope>
    <source>
        <strain evidence="4 5">HDW15B</strain>
    </source>
</reference>
<feature type="modified residue" description="4-aspartylphosphate" evidence="2">
    <location>
        <position position="59"/>
    </location>
</feature>
<feature type="domain" description="Response regulatory" evidence="3">
    <location>
        <begin position="8"/>
        <end position="122"/>
    </location>
</feature>
<keyword evidence="1 2" id="KW-0597">Phosphoprotein</keyword>
<dbReference type="Gene3D" id="3.40.50.2300">
    <property type="match status" value="1"/>
</dbReference>
<dbReference type="PANTHER" id="PTHR44591">
    <property type="entry name" value="STRESS RESPONSE REGULATOR PROTEIN 1"/>
    <property type="match status" value="1"/>
</dbReference>
<gene>
    <name evidence="4" type="ORF">G7077_06885</name>
</gene>
<evidence type="ECO:0000313" key="4">
    <source>
        <dbReference type="EMBL" id="QIK78663.1"/>
    </source>
</evidence>
<dbReference type="EMBL" id="CP049869">
    <property type="protein sequence ID" value="QIK78663.1"/>
    <property type="molecule type" value="Genomic_DNA"/>
</dbReference>
<name>A0A6G7YPJ6_9SPHN</name>
<protein>
    <submittedName>
        <fullName evidence="4">Response regulator</fullName>
    </submittedName>
</protein>
<evidence type="ECO:0000256" key="2">
    <source>
        <dbReference type="PROSITE-ProRule" id="PRU00169"/>
    </source>
</evidence>
<evidence type="ECO:0000256" key="1">
    <source>
        <dbReference type="ARBA" id="ARBA00022553"/>
    </source>
</evidence>
<dbReference type="SMART" id="SM00448">
    <property type="entry name" value="REC"/>
    <property type="match status" value="1"/>
</dbReference>
<dbReference type="Proteomes" id="UP000503222">
    <property type="component" value="Chromosome"/>
</dbReference>
<evidence type="ECO:0000313" key="5">
    <source>
        <dbReference type="Proteomes" id="UP000503222"/>
    </source>
</evidence>
<organism evidence="4 5">
    <name type="scientific">Sphingomonas piscis</name>
    <dbReference type="NCBI Taxonomy" id="2714943"/>
    <lineage>
        <taxon>Bacteria</taxon>
        <taxon>Pseudomonadati</taxon>
        <taxon>Pseudomonadota</taxon>
        <taxon>Alphaproteobacteria</taxon>
        <taxon>Sphingomonadales</taxon>
        <taxon>Sphingomonadaceae</taxon>
        <taxon>Sphingomonas</taxon>
    </lineage>
</organism>
<proteinExistence type="predicted"/>
<evidence type="ECO:0000259" key="3">
    <source>
        <dbReference type="PROSITE" id="PS50110"/>
    </source>
</evidence>